<keyword evidence="3" id="KW-1003">Cell membrane</keyword>
<evidence type="ECO:0000256" key="4">
    <source>
        <dbReference type="ARBA" id="ARBA00022519"/>
    </source>
</evidence>
<evidence type="ECO:0000256" key="2">
    <source>
        <dbReference type="ARBA" id="ARBA00022448"/>
    </source>
</evidence>
<organism evidence="10 11">
    <name type="scientific">Nannochloropsis gaditana</name>
    <dbReference type="NCBI Taxonomy" id="72520"/>
    <lineage>
        <taxon>Eukaryota</taxon>
        <taxon>Sar</taxon>
        <taxon>Stramenopiles</taxon>
        <taxon>Ochrophyta</taxon>
        <taxon>Eustigmatophyceae</taxon>
        <taxon>Eustigmatales</taxon>
        <taxon>Monodopsidaceae</taxon>
        <taxon>Nannochloropsis</taxon>
    </lineage>
</organism>
<evidence type="ECO:0000256" key="1">
    <source>
        <dbReference type="ARBA" id="ARBA00004429"/>
    </source>
</evidence>
<dbReference type="Proteomes" id="UP000019335">
    <property type="component" value="Chromosome 1"/>
</dbReference>
<protein>
    <submittedName>
        <fullName evidence="10">Tyrosine-specific transport</fullName>
    </submittedName>
</protein>
<feature type="transmembrane region" description="Helical" evidence="9">
    <location>
        <begin position="336"/>
        <end position="353"/>
    </location>
</feature>
<name>W7TVH4_9STRA</name>
<gene>
    <name evidence="10" type="ORF">Naga_100115g17</name>
</gene>
<proteinExistence type="predicted"/>
<dbReference type="AlphaFoldDB" id="W7TVH4"/>
<keyword evidence="4" id="KW-0997">Cell inner membrane</keyword>
<evidence type="ECO:0000256" key="5">
    <source>
        <dbReference type="ARBA" id="ARBA00022692"/>
    </source>
</evidence>
<feature type="transmembrane region" description="Helical" evidence="9">
    <location>
        <begin position="459"/>
        <end position="479"/>
    </location>
</feature>
<dbReference type="PANTHER" id="PTHR32195:SF26">
    <property type="entry name" value="TRYPTOPHAN OR TYROSINE TRANSPORTER PROTEIN"/>
    <property type="match status" value="1"/>
</dbReference>
<dbReference type="Gene3D" id="1.20.1740.10">
    <property type="entry name" value="Amino acid/polyamine transporter I"/>
    <property type="match status" value="1"/>
</dbReference>
<keyword evidence="11" id="KW-1185">Reference proteome</keyword>
<feature type="transmembrane region" description="Helical" evidence="9">
    <location>
        <begin position="507"/>
        <end position="528"/>
    </location>
</feature>
<feature type="transmembrane region" description="Helical" evidence="9">
    <location>
        <begin position="257"/>
        <end position="278"/>
    </location>
</feature>
<dbReference type="GO" id="GO:0003333">
    <property type="term" value="P:amino acid transmembrane transport"/>
    <property type="evidence" value="ECO:0007669"/>
    <property type="project" value="InterPro"/>
</dbReference>
<feature type="transmembrane region" description="Helical" evidence="9">
    <location>
        <begin position="534"/>
        <end position="554"/>
    </location>
</feature>
<keyword evidence="2" id="KW-0813">Transport</keyword>
<dbReference type="OrthoDB" id="204942at2759"/>
<accession>W7TVH4</accession>
<sequence>MRPSTYDGVQRHSIRSSVSKATPSITALVLKLSLSLGLLVSGTDAFVSAASLSSVPPAGRATTSTGLIIRTRGGDSTGKRNVGPLFFQKRVGGAVDVQDPPVLDVQESLDKQEEEQRRAPTFIRAVSERLTRFNPASSDRSDAMAMIETAMPVAESRQRTEDRSLPTTEPEDSEPLTLTSAIALVAGTTVGAGILALPAFTIKAGFLPSSLCLSAAWVYMVTTGLLIAEVNLNVAGKSHQPDGGLVSMARRTIGDTGANLTGAAYMFLHYALLVAYIAQGGDILTGALEGAGAALGFGGGDAVVLPAQVAPVLFTAVLGGALAFGNKKWLDSANDALVGVVVVAFLALVAAAGPRADPGGLMRANWTAMLPSIPVMFVALVYHNIVPVISYRLRGDADKIRTSIVVGSGIPLLMFLAWNAVILGNIDASILTATSASGGTIDPLAVLRAGGAGHTLGNLISLFSEVAIVTSFTGFVYGLKDFFKDVLFSGALARSGTRHLSHNQDMLAYSLILFPPLAVALVNPDIFFSALDNAGAFGICVLFGIIPAVMAAIVRHRSQEATGGGVEGGGEGEEKRLGGTDREEILYISISSICDHSVEVAKKALGANFARKKAFACPWGTCRKYVVVQNHPS</sequence>
<feature type="transmembrane region" description="Helical" evidence="9">
    <location>
        <begin position="206"/>
        <end position="228"/>
    </location>
</feature>
<evidence type="ECO:0000256" key="8">
    <source>
        <dbReference type="SAM" id="MobiDB-lite"/>
    </source>
</evidence>
<feature type="transmembrane region" description="Helical" evidence="9">
    <location>
        <begin position="181"/>
        <end position="200"/>
    </location>
</feature>
<feature type="transmembrane region" description="Helical" evidence="9">
    <location>
        <begin position="303"/>
        <end position="324"/>
    </location>
</feature>
<feature type="transmembrane region" description="Helical" evidence="9">
    <location>
        <begin position="403"/>
        <end position="422"/>
    </location>
</feature>
<reference evidence="10 11" key="1">
    <citation type="journal article" date="2014" name="Mol. Plant">
        <title>Chromosome Scale Genome Assembly and Transcriptome Profiling of Nannochloropsis gaditana in Nitrogen Depletion.</title>
        <authorList>
            <person name="Corteggiani Carpinelli E."/>
            <person name="Telatin A."/>
            <person name="Vitulo N."/>
            <person name="Forcato C."/>
            <person name="D'Angelo M."/>
            <person name="Schiavon R."/>
            <person name="Vezzi A."/>
            <person name="Giacometti G.M."/>
            <person name="Morosinotto T."/>
            <person name="Valle G."/>
        </authorList>
    </citation>
    <scope>NUCLEOTIDE SEQUENCE [LARGE SCALE GENOMIC DNA]</scope>
    <source>
        <strain evidence="10 11">B-31</strain>
    </source>
</reference>
<keyword evidence="5 9" id="KW-0812">Transmembrane</keyword>
<evidence type="ECO:0000313" key="10">
    <source>
        <dbReference type="EMBL" id="EWM30142.1"/>
    </source>
</evidence>
<evidence type="ECO:0000256" key="3">
    <source>
        <dbReference type="ARBA" id="ARBA00022475"/>
    </source>
</evidence>
<feature type="region of interest" description="Disordered" evidence="8">
    <location>
        <begin position="153"/>
        <end position="173"/>
    </location>
</feature>
<dbReference type="PANTHER" id="PTHR32195">
    <property type="entry name" value="OS07G0662800 PROTEIN"/>
    <property type="match status" value="1"/>
</dbReference>
<keyword evidence="6 9" id="KW-1133">Transmembrane helix</keyword>
<dbReference type="GO" id="GO:0005886">
    <property type="term" value="C:plasma membrane"/>
    <property type="evidence" value="ECO:0007669"/>
    <property type="project" value="UniProtKB-SubCell"/>
</dbReference>
<evidence type="ECO:0000313" key="11">
    <source>
        <dbReference type="Proteomes" id="UP000019335"/>
    </source>
</evidence>
<dbReference type="EMBL" id="AZIL01000041">
    <property type="protein sequence ID" value="EWM30142.1"/>
    <property type="molecule type" value="Genomic_DNA"/>
</dbReference>
<keyword evidence="7 9" id="KW-0472">Membrane</keyword>
<comment type="caution">
    <text evidence="10">The sequence shown here is derived from an EMBL/GenBank/DDBJ whole genome shotgun (WGS) entry which is preliminary data.</text>
</comment>
<evidence type="ECO:0000256" key="7">
    <source>
        <dbReference type="ARBA" id="ARBA00023136"/>
    </source>
</evidence>
<evidence type="ECO:0000256" key="9">
    <source>
        <dbReference type="SAM" id="Phobius"/>
    </source>
</evidence>
<feature type="transmembrane region" description="Helical" evidence="9">
    <location>
        <begin position="373"/>
        <end position="391"/>
    </location>
</feature>
<dbReference type="InterPro" id="IPR018227">
    <property type="entry name" value="Amino_acid_transport_2"/>
</dbReference>
<dbReference type="Pfam" id="PF03222">
    <property type="entry name" value="Trp_Tyr_perm"/>
    <property type="match status" value="1"/>
</dbReference>
<evidence type="ECO:0000256" key="6">
    <source>
        <dbReference type="ARBA" id="ARBA00022989"/>
    </source>
</evidence>
<comment type="subcellular location">
    <subcellularLocation>
        <location evidence="1">Cell inner membrane</location>
        <topology evidence="1">Multi-pass membrane protein</topology>
    </subcellularLocation>
</comment>